<sequence>MNIEPQHMITLENNTIYIDGAWILANLHTIQQAAKKFQETPVTTDAITIDGSKMTKLDTIGCQELYIALSKLPAHCKVDYKNFAKKQLDLFLFIKSRIDDAGIQKEAPTIRELFVTKIGRKVFKLFDGTQRFLEFIGEVSIIAIQKAFTPWNIRWRAFWANIQSAGVMALPIVGLLNFLIGAVIAYQAGNLLQMFGASIYIVDFTAVAVLRVLGPLLTAIIIAGRTGAAYAAQIGTMVVNEEVDALETIGINKYNQLVLPKMYALAISLPLLTLFADMMAIFGSMVLSNFYLDISFAEFIQTIPNSVTWRSLIVGLVQAPVFAIVITLIGCYQGFQVAGGADSVGQQTTKAVVQSIFFVIIIVALFSILMRNVGL</sequence>
<comment type="subcellular location">
    <subcellularLocation>
        <location evidence="1">Cell inner membrane</location>
        <topology evidence="1">Multi-pass membrane protein</topology>
    </subcellularLocation>
</comment>
<feature type="transmembrane region" description="Helical" evidence="1">
    <location>
        <begin position="164"/>
        <end position="186"/>
    </location>
</feature>
<keyword evidence="1" id="KW-0812">Transmembrane</keyword>
<organism evidence="2 3">
    <name type="scientific">Ignatzschineria larvae DSM 13226</name>
    <dbReference type="NCBI Taxonomy" id="1111732"/>
    <lineage>
        <taxon>Bacteria</taxon>
        <taxon>Pseudomonadati</taxon>
        <taxon>Pseudomonadota</taxon>
        <taxon>Gammaproteobacteria</taxon>
        <taxon>Cardiobacteriales</taxon>
        <taxon>Ignatzschineriaceae</taxon>
        <taxon>Ignatzschineria</taxon>
    </lineage>
</organism>
<evidence type="ECO:0000313" key="2">
    <source>
        <dbReference type="EMBL" id="WZW88037.1"/>
    </source>
</evidence>
<evidence type="ECO:0000256" key="1">
    <source>
        <dbReference type="RuleBase" id="RU362044"/>
    </source>
</evidence>
<accession>A0ABZ3C1M0</accession>
<name>A0ABZ3C1M0_9GAMM</name>
<evidence type="ECO:0000313" key="3">
    <source>
        <dbReference type="Proteomes" id="UP001449178"/>
    </source>
</evidence>
<protein>
    <submittedName>
        <fullName evidence="2">ABC transporter permease</fullName>
    </submittedName>
</protein>
<dbReference type="InterPro" id="IPR030802">
    <property type="entry name" value="Permease_MalE"/>
</dbReference>
<keyword evidence="3" id="KW-1185">Reference proteome</keyword>
<dbReference type="Pfam" id="PF02405">
    <property type="entry name" value="MlaE"/>
    <property type="match status" value="1"/>
</dbReference>
<proteinExistence type="inferred from homology"/>
<keyword evidence="1" id="KW-0997">Cell inner membrane</keyword>
<dbReference type="NCBIfam" id="TIGR00056">
    <property type="entry name" value="MlaE family lipid ABC transporter permease subunit"/>
    <property type="match status" value="1"/>
</dbReference>
<dbReference type="EMBL" id="CP150637">
    <property type="protein sequence ID" value="WZW88037.1"/>
    <property type="molecule type" value="Genomic_DNA"/>
</dbReference>
<dbReference type="InterPro" id="IPR003453">
    <property type="entry name" value="ABC_MlaE_roteobac"/>
</dbReference>
<feature type="transmembrane region" description="Helical" evidence="1">
    <location>
        <begin position="198"/>
        <end position="223"/>
    </location>
</feature>
<keyword evidence="1" id="KW-0472">Membrane</keyword>
<dbReference type="RefSeq" id="WP_026878366.1">
    <property type="nucleotide sequence ID" value="NZ_AZOD01000006.1"/>
</dbReference>
<reference evidence="2 3" key="1">
    <citation type="submission" date="2024-03" db="EMBL/GenBank/DDBJ databases">
        <title>Complete Genome Sequence and Annotation of Ignatzschineria larvae DSM 13226.</title>
        <authorList>
            <person name="Cantrell E."/>
            <person name="Burcham Z.M."/>
        </authorList>
    </citation>
    <scope>NUCLEOTIDE SEQUENCE [LARGE SCALE GENOMIC DNA]</scope>
    <source>
        <strain evidence="2 3">DSM 13226</strain>
    </source>
</reference>
<keyword evidence="1" id="KW-1003">Cell membrane</keyword>
<dbReference type="PANTHER" id="PTHR30188">
    <property type="entry name" value="ABC TRANSPORTER PERMEASE PROTEIN-RELATED"/>
    <property type="match status" value="1"/>
</dbReference>
<dbReference type="Proteomes" id="UP001449178">
    <property type="component" value="Chromosome"/>
</dbReference>
<comment type="similarity">
    <text evidence="1">Belongs to the MlaE permease family.</text>
</comment>
<dbReference type="PANTHER" id="PTHR30188:SF3">
    <property type="entry name" value="ABC TRANSPORTER PERMEASE"/>
    <property type="match status" value="1"/>
</dbReference>
<keyword evidence="1" id="KW-1133">Transmembrane helix</keyword>
<feature type="transmembrane region" description="Helical" evidence="1">
    <location>
        <begin position="263"/>
        <end position="287"/>
    </location>
</feature>
<feature type="transmembrane region" description="Helical" evidence="1">
    <location>
        <begin position="307"/>
        <end position="330"/>
    </location>
</feature>
<gene>
    <name evidence="2" type="ORF">WMO13_01240</name>
</gene>
<feature type="transmembrane region" description="Helical" evidence="1">
    <location>
        <begin position="351"/>
        <end position="370"/>
    </location>
</feature>